<dbReference type="InterPro" id="IPR036291">
    <property type="entry name" value="NAD(P)-bd_dom_sf"/>
</dbReference>
<dbReference type="PANTHER" id="PTHR48079">
    <property type="entry name" value="PROTEIN YEEZ"/>
    <property type="match status" value="1"/>
</dbReference>
<gene>
    <name evidence="2" type="ORF">AAIG39_20590</name>
</gene>
<dbReference type="RefSeq" id="WP_343194608.1">
    <property type="nucleotide sequence ID" value="NZ_JBCIVJ010000020.1"/>
</dbReference>
<sequence length="242" mass="25442">MSATIFLAGATGAIGRRLVPLLLRAGYNVFGTTRSEEKARSLESAGVHPVVVDVFDTEKLAHAVRLAKPDTVIHQLTDLPRTIDPTNAADFAARNARMRREGTASLMQAAIAAGVERVIAQSIAWTYAPGHEPYDEEMPLDLLAPEPRLTSVCGAVALESAVLAHPQSVTGIVLRYGHLYGPGTGVDKPGTSPTVHVDAAACAALLAIKAGAHGIYNIADAGFAVTSQKAIQTLGWSADFRL</sequence>
<dbReference type="PANTHER" id="PTHR48079:SF6">
    <property type="entry name" value="NAD(P)-BINDING DOMAIN-CONTAINING PROTEIN-RELATED"/>
    <property type="match status" value="1"/>
</dbReference>
<evidence type="ECO:0000313" key="3">
    <source>
        <dbReference type="Proteomes" id="UP001411173"/>
    </source>
</evidence>
<feature type="domain" description="NAD-dependent epimerase/dehydratase" evidence="1">
    <location>
        <begin position="5"/>
        <end position="187"/>
    </location>
</feature>
<dbReference type="InterPro" id="IPR051783">
    <property type="entry name" value="NAD(P)-dependent_oxidoreduct"/>
</dbReference>
<evidence type="ECO:0000259" key="1">
    <source>
        <dbReference type="Pfam" id="PF01370"/>
    </source>
</evidence>
<organism evidence="2 3">
    <name type="scientific">Phytobacter palmae</name>
    <dbReference type="NCBI Taxonomy" id="1855371"/>
    <lineage>
        <taxon>Bacteria</taxon>
        <taxon>Pseudomonadati</taxon>
        <taxon>Pseudomonadota</taxon>
        <taxon>Gammaproteobacteria</taxon>
        <taxon>Enterobacterales</taxon>
        <taxon>Enterobacteriaceae</taxon>
        <taxon>Phytobacter</taxon>
    </lineage>
</organism>
<comment type="caution">
    <text evidence="2">The sequence shown here is derived from an EMBL/GenBank/DDBJ whole genome shotgun (WGS) entry which is preliminary data.</text>
</comment>
<dbReference type="Pfam" id="PF01370">
    <property type="entry name" value="Epimerase"/>
    <property type="match status" value="1"/>
</dbReference>
<dbReference type="Gene3D" id="3.40.50.720">
    <property type="entry name" value="NAD(P)-binding Rossmann-like Domain"/>
    <property type="match status" value="1"/>
</dbReference>
<dbReference type="InterPro" id="IPR001509">
    <property type="entry name" value="Epimerase_deHydtase"/>
</dbReference>
<evidence type="ECO:0000313" key="2">
    <source>
        <dbReference type="EMBL" id="MEN0581379.1"/>
    </source>
</evidence>
<proteinExistence type="predicted"/>
<protein>
    <submittedName>
        <fullName evidence="2">NAD-dependent epimerase/dehydratase family protein</fullName>
    </submittedName>
</protein>
<dbReference type="SUPFAM" id="SSF51735">
    <property type="entry name" value="NAD(P)-binding Rossmann-fold domains"/>
    <property type="match status" value="1"/>
</dbReference>
<dbReference type="Proteomes" id="UP001411173">
    <property type="component" value="Unassembled WGS sequence"/>
</dbReference>
<reference evidence="2 3" key="1">
    <citation type="submission" date="2024-02" db="EMBL/GenBank/DDBJ databases">
        <title>Whole genome of MDR Enterobacteriaceae from southern Thailand.</title>
        <authorList>
            <person name="Surachat K."/>
        </authorList>
    </citation>
    <scope>NUCLEOTIDE SEQUENCE [LARGE SCALE GENOMIC DNA]</scope>
    <source>
        <strain evidence="2 3">PSU_29</strain>
    </source>
</reference>
<dbReference type="EMBL" id="JBCIVJ010000020">
    <property type="protein sequence ID" value="MEN0581379.1"/>
    <property type="molecule type" value="Genomic_DNA"/>
</dbReference>
<accession>A0ABU9V9Q3</accession>
<keyword evidence="3" id="KW-1185">Reference proteome</keyword>
<name>A0ABU9V9Q3_9ENTR</name>